<keyword evidence="2" id="KW-1185">Reference proteome</keyword>
<evidence type="ECO:0000313" key="1">
    <source>
        <dbReference type="EMBL" id="KAJ7566971.1"/>
    </source>
</evidence>
<organism evidence="1 2">
    <name type="scientific">Diphasiastrum complanatum</name>
    <name type="common">Issler's clubmoss</name>
    <name type="synonym">Lycopodium complanatum</name>
    <dbReference type="NCBI Taxonomy" id="34168"/>
    <lineage>
        <taxon>Eukaryota</taxon>
        <taxon>Viridiplantae</taxon>
        <taxon>Streptophyta</taxon>
        <taxon>Embryophyta</taxon>
        <taxon>Tracheophyta</taxon>
        <taxon>Lycopodiopsida</taxon>
        <taxon>Lycopodiales</taxon>
        <taxon>Lycopodiaceae</taxon>
        <taxon>Lycopodioideae</taxon>
        <taxon>Diphasiastrum</taxon>
    </lineage>
</organism>
<gene>
    <name evidence="1" type="ORF">O6H91_02G126200</name>
</gene>
<protein>
    <submittedName>
        <fullName evidence="1">Uncharacterized protein</fullName>
    </submittedName>
</protein>
<evidence type="ECO:0000313" key="2">
    <source>
        <dbReference type="Proteomes" id="UP001162992"/>
    </source>
</evidence>
<comment type="caution">
    <text evidence="1">The sequence shown here is derived from an EMBL/GenBank/DDBJ whole genome shotgun (WGS) entry which is preliminary data.</text>
</comment>
<proteinExistence type="predicted"/>
<name>A0ACC2EKF3_DIPCM</name>
<accession>A0ACC2EKF3</accession>
<dbReference type="Proteomes" id="UP001162992">
    <property type="component" value="Chromosome 2"/>
</dbReference>
<sequence>MGVASLHLDCSPETETSPGEAQKRLQWLERVESLLRNLLLSKANRVETRMWLCTALAALPVPSRVQLHCFKDLMLQPAQEEGSSMGGSQDARIVTEVLVRLMCENRAAWVAKVVAADAKLLRRFFSENPKRILLWFQHFGSGGQTDHKKGARALARFAFVHRETCWEELEWKGSHGQAPATVASKPHYFLELDVLQSVQNFLKNVPSFWSSEELWDSLKDGEFIFLDKEFFSHELLKKMLDQTPSEVWKLVKQYLEDESFFVLCHRILHLISDAGLLAFVNGLAKQLSSFTAKRQEGSQSHEFDVGRGNSEEDSRKKNYNVEPNWLEEVLLSGSQCAVLEDALLCSACAGHSRQILHLLHEEEHEEEIILLKELISEAEGKGKQQHQNEHWALRKESLVTSKWTIVKRLALEAWFLFSRLSANCLCDNYFEDIFVQNNIGFQKLDEEKGCSCETQEIQNASRAGKRKHRTREKKKRKRKNSFHDSWESESEIGNEMDLKHVSKSSFSGWRLSTDGYSSTLQKGDLADHLSGYAFGEWMKWTAQRW</sequence>
<reference evidence="2" key="1">
    <citation type="journal article" date="2024" name="Proc. Natl. Acad. Sci. U.S.A.">
        <title>Extraordinary preservation of gene collinearity over three hundred million years revealed in homosporous lycophytes.</title>
        <authorList>
            <person name="Li C."/>
            <person name="Wickell D."/>
            <person name="Kuo L.Y."/>
            <person name="Chen X."/>
            <person name="Nie B."/>
            <person name="Liao X."/>
            <person name="Peng D."/>
            <person name="Ji J."/>
            <person name="Jenkins J."/>
            <person name="Williams M."/>
            <person name="Shu S."/>
            <person name="Plott C."/>
            <person name="Barry K."/>
            <person name="Rajasekar S."/>
            <person name="Grimwood J."/>
            <person name="Han X."/>
            <person name="Sun S."/>
            <person name="Hou Z."/>
            <person name="He W."/>
            <person name="Dai G."/>
            <person name="Sun C."/>
            <person name="Schmutz J."/>
            <person name="Leebens-Mack J.H."/>
            <person name="Li F.W."/>
            <person name="Wang L."/>
        </authorList>
    </citation>
    <scope>NUCLEOTIDE SEQUENCE [LARGE SCALE GENOMIC DNA]</scope>
    <source>
        <strain evidence="2">cv. PW_Plant_1</strain>
    </source>
</reference>
<dbReference type="EMBL" id="CM055093">
    <property type="protein sequence ID" value="KAJ7566971.1"/>
    <property type="molecule type" value="Genomic_DNA"/>
</dbReference>